<evidence type="ECO:0000313" key="1">
    <source>
        <dbReference type="EMBL" id="RQP23851.1"/>
    </source>
</evidence>
<dbReference type="EMBL" id="QUSW01000004">
    <property type="protein sequence ID" value="RQP23851.1"/>
    <property type="molecule type" value="Genomic_DNA"/>
</dbReference>
<dbReference type="AlphaFoldDB" id="A0A3N7HSP5"/>
<gene>
    <name evidence="1" type="ORF">DZC73_17205</name>
</gene>
<proteinExistence type="predicted"/>
<comment type="caution">
    <text evidence="1">The sequence shown here is derived from an EMBL/GenBank/DDBJ whole genome shotgun (WGS) entry which is preliminary data.</text>
</comment>
<name>A0A3N7HSP5_9BURK</name>
<dbReference type="Proteomes" id="UP000267464">
    <property type="component" value="Unassembled WGS sequence"/>
</dbReference>
<protein>
    <submittedName>
        <fullName evidence="1">Uncharacterized protein</fullName>
    </submittedName>
</protein>
<evidence type="ECO:0000313" key="2">
    <source>
        <dbReference type="Proteomes" id="UP000267464"/>
    </source>
</evidence>
<accession>A0A3N7HSP5</accession>
<reference evidence="1 2" key="2">
    <citation type="submission" date="2018-12" db="EMBL/GenBank/DDBJ databases">
        <title>Rhizobacter gummiphilus sp. nov., a rubber-degrading bacterium isolated from the soil of a botanical garden in Japan.</title>
        <authorList>
            <person name="Shunsuke S.S."/>
        </authorList>
    </citation>
    <scope>NUCLEOTIDE SEQUENCE [LARGE SCALE GENOMIC DNA]</scope>
    <source>
        <strain evidence="1 2">S-16</strain>
    </source>
</reference>
<sequence>MDAREIGISSLEFIAWFQGENRRAAIRLEFFRCISARLLAIGGESRQGMGEVKGSRWLAEANTYQMRHFPAYPDNFKDMKHFFFRGHDCSVEVLAEGFTWKELGPIT</sequence>
<organism evidence="1 2">
    <name type="scientific">Piscinibacter terrae</name>
    <dbReference type="NCBI Taxonomy" id="2496871"/>
    <lineage>
        <taxon>Bacteria</taxon>
        <taxon>Pseudomonadati</taxon>
        <taxon>Pseudomonadota</taxon>
        <taxon>Betaproteobacteria</taxon>
        <taxon>Burkholderiales</taxon>
        <taxon>Sphaerotilaceae</taxon>
        <taxon>Piscinibacter</taxon>
    </lineage>
</organism>
<reference evidence="1 2" key="1">
    <citation type="submission" date="2018-08" db="EMBL/GenBank/DDBJ databases">
        <authorList>
            <person name="Khan S.A."/>
            <person name="Jeon C.O."/>
            <person name="Chun B.H."/>
            <person name="Jeong S.E."/>
        </authorList>
    </citation>
    <scope>NUCLEOTIDE SEQUENCE [LARGE SCALE GENOMIC DNA]</scope>
    <source>
        <strain evidence="1 2">S-16</strain>
    </source>
</reference>
<keyword evidence="2" id="KW-1185">Reference proteome</keyword>